<dbReference type="SUPFAM" id="SSF54171">
    <property type="entry name" value="DNA-binding domain"/>
    <property type="match status" value="1"/>
</dbReference>
<dbReference type="SMR" id="A0A445JS98"/>
<dbReference type="PRINTS" id="PR00367">
    <property type="entry name" value="ETHRSPELEMNT"/>
</dbReference>
<sequence>MCGGAIISDFIPAGPAGGAQRVTADILWPNLRKRFSKSLLDDDFEAGFREFEDDSEIEDVDDEDDEEEEELKKKKPFGFSRSNNKAASKPLSRGATTVKSVESKGQAEKCAKRKRKNQYRGIRQRPWGKWAAEIRDPRKGVRVWLGTFSTAEEAARAYDAEARRIRGKKAKVNFPDEPSGAASSKRLKANPEAQPMKKNLNSVKPKINQMFNFGDNLEGYYSPIDQVEQKPLVNQYVNRAPFAGNGVQVSPVTPSADVTAYFSSEHSSSSFDYSDLGWGEQVPKTPEISSMLSAAPLDGESQFVQGAADQNQKKNNLLDMASVQDDSAKTLSEELADIESQLKFFETPSFLDEAWADAALASLLSEDASQDAAGNPMNLWSFDDLPSMAGVF</sequence>
<dbReference type="PANTHER" id="PTHR31190">
    <property type="entry name" value="DNA-BINDING DOMAIN"/>
    <property type="match status" value="1"/>
</dbReference>
<dbReference type="Gene3D" id="3.30.730.10">
    <property type="entry name" value="AP2/ERF domain"/>
    <property type="match status" value="1"/>
</dbReference>
<evidence type="ECO:0000256" key="2">
    <source>
        <dbReference type="ARBA" id="ARBA00023015"/>
    </source>
</evidence>
<evidence type="ECO:0000313" key="12">
    <source>
        <dbReference type="Proteomes" id="UP000289340"/>
    </source>
</evidence>
<dbReference type="EMBL" id="QZWG01000007">
    <property type="protein sequence ID" value="RZC01358.1"/>
    <property type="molecule type" value="Genomic_DNA"/>
</dbReference>
<dbReference type="AlphaFoldDB" id="A0A445JS98"/>
<organism evidence="10 12">
    <name type="scientific">Glycine soja</name>
    <name type="common">Wild soybean</name>
    <dbReference type="NCBI Taxonomy" id="3848"/>
    <lineage>
        <taxon>Eukaryota</taxon>
        <taxon>Viridiplantae</taxon>
        <taxon>Streptophyta</taxon>
        <taxon>Embryophyta</taxon>
        <taxon>Tracheophyta</taxon>
        <taxon>Spermatophyta</taxon>
        <taxon>Magnoliopsida</taxon>
        <taxon>eudicotyledons</taxon>
        <taxon>Gunneridae</taxon>
        <taxon>Pentapetalae</taxon>
        <taxon>rosids</taxon>
        <taxon>fabids</taxon>
        <taxon>Fabales</taxon>
        <taxon>Fabaceae</taxon>
        <taxon>Papilionoideae</taxon>
        <taxon>50 kb inversion clade</taxon>
        <taxon>NPAAA clade</taxon>
        <taxon>indigoferoid/millettioid clade</taxon>
        <taxon>Phaseoleae</taxon>
        <taxon>Glycine</taxon>
        <taxon>Glycine subgen. Soja</taxon>
    </lineage>
</organism>
<feature type="domain" description="AP2/ERF" evidence="8">
    <location>
        <begin position="118"/>
        <end position="175"/>
    </location>
</feature>
<dbReference type="GO" id="GO:0003700">
    <property type="term" value="F:DNA-binding transcription factor activity"/>
    <property type="evidence" value="ECO:0007669"/>
    <property type="project" value="InterPro"/>
</dbReference>
<evidence type="ECO:0000256" key="1">
    <source>
        <dbReference type="ARBA" id="ARBA00004123"/>
    </source>
</evidence>
<evidence type="ECO:0000256" key="3">
    <source>
        <dbReference type="ARBA" id="ARBA00023125"/>
    </source>
</evidence>
<dbReference type="Pfam" id="PF00847">
    <property type="entry name" value="AP2"/>
    <property type="match status" value="1"/>
</dbReference>
<evidence type="ECO:0000256" key="7">
    <source>
        <dbReference type="SAM" id="MobiDB-lite"/>
    </source>
</evidence>
<feature type="compositionally biased region" description="Basic and acidic residues" evidence="7">
    <location>
        <begin position="101"/>
        <end position="110"/>
    </location>
</feature>
<keyword evidence="3" id="KW-0238">DNA-binding</keyword>
<dbReference type="PROSITE" id="PS51032">
    <property type="entry name" value="AP2_ERF"/>
    <property type="match status" value="1"/>
</dbReference>
<dbReference type="PANTHER" id="PTHR31190:SF480">
    <property type="entry name" value="ETHYLENE-RESPONSIVE TRANSCRIPTION FACTOR RAP2-12"/>
    <property type="match status" value="1"/>
</dbReference>
<comment type="similarity">
    <text evidence="6">Belongs to the AP2/ERF transcription factor family. ERF subfamily.</text>
</comment>
<proteinExistence type="inferred from homology"/>
<dbReference type="InterPro" id="IPR001471">
    <property type="entry name" value="AP2/ERF_dom"/>
</dbReference>
<accession>A0A445JS98</accession>
<dbReference type="EMBL" id="QZWG01000007">
    <property type="protein sequence ID" value="RZC01359.1"/>
    <property type="molecule type" value="Genomic_DNA"/>
</dbReference>
<dbReference type="FunFam" id="3.30.730.10:FF:000001">
    <property type="entry name" value="Ethylene-responsive transcription factor 2"/>
    <property type="match status" value="1"/>
</dbReference>
<keyword evidence="5" id="KW-0539">Nucleus</keyword>
<dbReference type="Gramene" id="XM_028383454.1">
    <property type="protein sequence ID" value="XP_028239255.1"/>
    <property type="gene ID" value="LOC114418213"/>
</dbReference>
<name>A0A445JS98_GLYSO</name>
<reference evidence="10 12" key="1">
    <citation type="submission" date="2018-09" db="EMBL/GenBank/DDBJ databases">
        <title>A high-quality reference genome of wild soybean provides a powerful tool to mine soybean genomes.</title>
        <authorList>
            <person name="Xie M."/>
            <person name="Chung C.Y.L."/>
            <person name="Li M.-W."/>
            <person name="Wong F.-L."/>
            <person name="Chan T.-F."/>
            <person name="Lam H.-M."/>
        </authorList>
    </citation>
    <scope>NUCLEOTIDE SEQUENCE [LARGE SCALE GENOMIC DNA]</scope>
    <source>
        <strain evidence="12">cv. W05</strain>
        <tissue evidence="10">Hypocotyl of etiolated seedlings</tissue>
    </source>
</reference>
<keyword evidence="12" id="KW-1185">Reference proteome</keyword>
<evidence type="ECO:0000259" key="8">
    <source>
        <dbReference type="PROSITE" id="PS51032"/>
    </source>
</evidence>
<dbReference type="GO" id="GO:0003677">
    <property type="term" value="F:DNA binding"/>
    <property type="evidence" value="ECO:0007669"/>
    <property type="project" value="UniProtKB-KW"/>
</dbReference>
<dbReference type="InterPro" id="IPR036955">
    <property type="entry name" value="AP2/ERF_dom_sf"/>
</dbReference>
<evidence type="ECO:0000256" key="6">
    <source>
        <dbReference type="ARBA" id="ARBA00024343"/>
    </source>
</evidence>
<evidence type="ECO:0000313" key="10">
    <source>
        <dbReference type="EMBL" id="RZC01358.1"/>
    </source>
</evidence>
<protein>
    <submittedName>
        <fullName evidence="9">Ethylene-responsive transcription factor 1 isoform A</fullName>
    </submittedName>
    <submittedName>
        <fullName evidence="10">Ethylene-responsive transcription factor 1 isoform B</fullName>
    </submittedName>
    <submittedName>
        <fullName evidence="11">Ethylene-responsive transcription factor 1 isoform C</fullName>
    </submittedName>
</protein>
<feature type="region of interest" description="Disordered" evidence="7">
    <location>
        <begin position="51"/>
        <end position="122"/>
    </location>
</feature>
<gene>
    <name evidence="10" type="ORF">D0Y65_016877</name>
</gene>
<dbReference type="InterPro" id="IPR044808">
    <property type="entry name" value="ERF_plant"/>
</dbReference>
<evidence type="ECO:0000256" key="4">
    <source>
        <dbReference type="ARBA" id="ARBA00023163"/>
    </source>
</evidence>
<dbReference type="InterPro" id="IPR016177">
    <property type="entry name" value="DNA-bd_dom_sf"/>
</dbReference>
<dbReference type="GO" id="GO:0009873">
    <property type="term" value="P:ethylene-activated signaling pathway"/>
    <property type="evidence" value="ECO:0007669"/>
    <property type="project" value="InterPro"/>
</dbReference>
<keyword evidence="4" id="KW-0804">Transcription</keyword>
<evidence type="ECO:0000313" key="11">
    <source>
        <dbReference type="EMBL" id="RZC01359.1"/>
    </source>
</evidence>
<comment type="caution">
    <text evidence="10">The sequence shown here is derived from an EMBL/GenBank/DDBJ whole genome shotgun (WGS) entry which is preliminary data.</text>
</comment>
<keyword evidence="2" id="KW-0805">Transcription regulation</keyword>
<evidence type="ECO:0000256" key="5">
    <source>
        <dbReference type="ARBA" id="ARBA00023242"/>
    </source>
</evidence>
<dbReference type="CDD" id="cd00018">
    <property type="entry name" value="AP2"/>
    <property type="match status" value="1"/>
</dbReference>
<feature type="compositionally biased region" description="Acidic residues" evidence="7">
    <location>
        <begin position="51"/>
        <end position="69"/>
    </location>
</feature>
<evidence type="ECO:0000313" key="9">
    <source>
        <dbReference type="EMBL" id="RZC01357.1"/>
    </source>
</evidence>
<dbReference type="GO" id="GO:0005634">
    <property type="term" value="C:nucleus"/>
    <property type="evidence" value="ECO:0007669"/>
    <property type="project" value="UniProtKB-SubCell"/>
</dbReference>
<dbReference type="EMBL" id="QZWG01000007">
    <property type="protein sequence ID" value="RZC01357.1"/>
    <property type="molecule type" value="Genomic_DNA"/>
</dbReference>
<dbReference type="Proteomes" id="UP000289340">
    <property type="component" value="Chromosome 7"/>
</dbReference>
<dbReference type="SMART" id="SM00380">
    <property type="entry name" value="AP2"/>
    <property type="match status" value="1"/>
</dbReference>
<comment type="subcellular location">
    <subcellularLocation>
        <location evidence="1">Nucleus</location>
    </subcellularLocation>
</comment>